<dbReference type="InterPro" id="IPR027051">
    <property type="entry name" value="XdhC_Rossmann_dom"/>
</dbReference>
<dbReference type="SUPFAM" id="SSF47240">
    <property type="entry name" value="Ferritin-like"/>
    <property type="match status" value="1"/>
</dbReference>
<proteinExistence type="predicted"/>
<dbReference type="InterPro" id="IPR012348">
    <property type="entry name" value="RNR-like"/>
</dbReference>
<protein>
    <recommendedName>
        <fullName evidence="1">TRASH domain-containing protein</fullName>
    </recommendedName>
</protein>
<evidence type="ECO:0000313" key="2">
    <source>
        <dbReference type="EMBL" id="PSR28152.1"/>
    </source>
</evidence>
<dbReference type="GO" id="GO:0016491">
    <property type="term" value="F:oxidoreductase activity"/>
    <property type="evidence" value="ECO:0007669"/>
    <property type="project" value="InterPro"/>
</dbReference>
<gene>
    <name evidence="2" type="ORF">C7B43_10545</name>
</gene>
<organism evidence="2 3">
    <name type="scientific">Sulfobacillus benefaciens</name>
    <dbReference type="NCBI Taxonomy" id="453960"/>
    <lineage>
        <taxon>Bacteria</taxon>
        <taxon>Bacillati</taxon>
        <taxon>Bacillota</taxon>
        <taxon>Clostridia</taxon>
        <taxon>Eubacteriales</taxon>
        <taxon>Clostridiales Family XVII. Incertae Sedis</taxon>
        <taxon>Sulfobacillus</taxon>
    </lineage>
</organism>
<dbReference type="EMBL" id="PXYT01000021">
    <property type="protein sequence ID" value="PSR28152.1"/>
    <property type="molecule type" value="Genomic_DNA"/>
</dbReference>
<feature type="domain" description="TRASH" evidence="1">
    <location>
        <begin position="276"/>
        <end position="314"/>
    </location>
</feature>
<dbReference type="InterPro" id="IPR011017">
    <property type="entry name" value="TRASH_dom"/>
</dbReference>
<evidence type="ECO:0000313" key="3">
    <source>
        <dbReference type="Proteomes" id="UP000242699"/>
    </source>
</evidence>
<evidence type="ECO:0000259" key="1">
    <source>
        <dbReference type="SMART" id="SM00746"/>
    </source>
</evidence>
<dbReference type="PANTHER" id="PTHR30388:SF6">
    <property type="entry name" value="XANTHINE DEHYDROGENASE SUBUNIT A-RELATED"/>
    <property type="match status" value="1"/>
</dbReference>
<name>A0A2T2X102_9FIRM</name>
<dbReference type="Gene3D" id="3.40.50.720">
    <property type="entry name" value="NAD(P)-binding Rossmann-like Domain"/>
    <property type="match status" value="1"/>
</dbReference>
<dbReference type="InterPro" id="IPR052698">
    <property type="entry name" value="MoCofactor_Util/Proc"/>
</dbReference>
<sequence length="328" mass="35560">MDTVLEEAVRRDAAGESYVMVTVLRTRAPTSAIAGARALIGPNNEVRGYIGGECTRRTVLEVAAEALADGRPRLVLLSSGPEREVSRDADGLVVRPMTCDSGGTVELFVEPRLANPLLLVIGHSPVSVYLADMARHLPFRLKCLDINQEGDWEAFGQNLRAVAAQGGFVVSCTMGQYDEWVVEQIGEAPICYLGVVSSPRRGEVLRARLKEIRGSSDVLTVSIPAGWDLHTRDPGEIAVSILAEIIAIRREMSSSALAESRTGAEKDAAEPIWVIDPVCRMQVNWSETPYRTVYGGERIGFCQGSCRDAFLKEPEKYVSSVPGGQESG</sequence>
<dbReference type="Proteomes" id="UP000242699">
    <property type="component" value="Unassembled WGS sequence"/>
</dbReference>
<dbReference type="InterPro" id="IPR003777">
    <property type="entry name" value="XdhC_CoxI"/>
</dbReference>
<dbReference type="SMART" id="SM00746">
    <property type="entry name" value="TRASH"/>
    <property type="match status" value="1"/>
</dbReference>
<dbReference type="Gene3D" id="1.10.620.20">
    <property type="entry name" value="Ribonucleotide Reductase, subunit A"/>
    <property type="match status" value="1"/>
</dbReference>
<dbReference type="Pfam" id="PF04945">
    <property type="entry name" value="YHS"/>
    <property type="match status" value="1"/>
</dbReference>
<dbReference type="Pfam" id="PF13478">
    <property type="entry name" value="XdhC_C"/>
    <property type="match status" value="1"/>
</dbReference>
<comment type="caution">
    <text evidence="2">The sequence shown here is derived from an EMBL/GenBank/DDBJ whole genome shotgun (WGS) entry which is preliminary data.</text>
</comment>
<dbReference type="PANTHER" id="PTHR30388">
    <property type="entry name" value="ALDEHYDE OXIDOREDUCTASE MOLYBDENUM COFACTOR ASSEMBLY PROTEIN"/>
    <property type="match status" value="1"/>
</dbReference>
<dbReference type="AlphaFoldDB" id="A0A2T2X102"/>
<reference evidence="2 3" key="1">
    <citation type="journal article" date="2014" name="BMC Genomics">
        <title>Comparison of environmental and isolate Sulfobacillus genomes reveals diverse carbon, sulfur, nitrogen, and hydrogen metabolisms.</title>
        <authorList>
            <person name="Justice N.B."/>
            <person name="Norman A."/>
            <person name="Brown C.T."/>
            <person name="Singh A."/>
            <person name="Thomas B.C."/>
            <person name="Banfield J.F."/>
        </authorList>
    </citation>
    <scope>NUCLEOTIDE SEQUENCE [LARGE SCALE GENOMIC DNA]</scope>
    <source>
        <strain evidence="2">AMDSBA1</strain>
    </source>
</reference>
<dbReference type="InterPro" id="IPR007029">
    <property type="entry name" value="YHS_dom"/>
</dbReference>
<accession>A0A2T2X102</accession>
<dbReference type="Pfam" id="PF02625">
    <property type="entry name" value="XdhC_CoxI"/>
    <property type="match status" value="1"/>
</dbReference>
<dbReference type="InterPro" id="IPR009078">
    <property type="entry name" value="Ferritin-like_SF"/>
</dbReference>